<comment type="caution">
    <text evidence="5">The sequence shown here is derived from an EMBL/GenBank/DDBJ whole genome shotgun (WGS) entry which is preliminary data.</text>
</comment>
<evidence type="ECO:0000256" key="1">
    <source>
        <dbReference type="ARBA" id="ARBA00023015"/>
    </source>
</evidence>
<sequence>MHEEYKEIIKKSIEYIENHLHEELTTERVASHSAVSMYHFHRIFQRYVGMSVTDYIRKRRLTHAAQVLVSTERELLLILQCNTVFPHKRHLRELLKECFNCHQRNIESTFSHFI</sequence>
<dbReference type="PROSITE" id="PS01124">
    <property type="entry name" value="HTH_ARAC_FAMILY_2"/>
    <property type="match status" value="1"/>
</dbReference>
<dbReference type="InterPro" id="IPR050959">
    <property type="entry name" value="MarA-like"/>
</dbReference>
<gene>
    <name evidence="5" type="ORF">SOH20_29045</name>
</gene>
<dbReference type="AlphaFoldDB" id="A0AAW9GU26"/>
<evidence type="ECO:0000259" key="4">
    <source>
        <dbReference type="PROSITE" id="PS01124"/>
    </source>
</evidence>
<organism evidence="5 6">
    <name type="scientific">Bacillus thuringiensis</name>
    <dbReference type="NCBI Taxonomy" id="1428"/>
    <lineage>
        <taxon>Bacteria</taxon>
        <taxon>Bacillati</taxon>
        <taxon>Bacillota</taxon>
        <taxon>Bacilli</taxon>
        <taxon>Bacillales</taxon>
        <taxon>Bacillaceae</taxon>
        <taxon>Bacillus</taxon>
        <taxon>Bacillus cereus group</taxon>
    </lineage>
</organism>
<evidence type="ECO:0000256" key="3">
    <source>
        <dbReference type="ARBA" id="ARBA00023163"/>
    </source>
</evidence>
<keyword evidence="3" id="KW-0804">Transcription</keyword>
<proteinExistence type="predicted"/>
<keyword evidence="2" id="KW-0238">DNA-binding</keyword>
<dbReference type="RefSeq" id="WP_242292457.1">
    <property type="nucleotide sequence ID" value="NZ_JAXCMD010000015.1"/>
</dbReference>
<dbReference type="PANTHER" id="PTHR47504">
    <property type="entry name" value="RIGHT ORIGIN-BINDING PROTEIN"/>
    <property type="match status" value="1"/>
</dbReference>
<dbReference type="PANTHER" id="PTHR47504:SF6">
    <property type="entry name" value="ARAC-FAMILY TRANSCRIPTIONAL REGULATOR"/>
    <property type="match status" value="1"/>
</dbReference>
<keyword evidence="1" id="KW-0805">Transcription regulation</keyword>
<dbReference type="SMART" id="SM00342">
    <property type="entry name" value="HTH_ARAC"/>
    <property type="match status" value="1"/>
</dbReference>
<reference evidence="5" key="1">
    <citation type="submission" date="2023-11" db="EMBL/GenBank/DDBJ databases">
        <title>Genome Sequence of Bacillus thuringiensis stain BLB 30AF.</title>
        <authorList>
            <person name="Farhat A."/>
        </authorList>
    </citation>
    <scope>NUCLEOTIDE SEQUENCE</scope>
    <source>
        <strain evidence="5">BLB30AF</strain>
    </source>
</reference>
<dbReference type="SUPFAM" id="SSF46689">
    <property type="entry name" value="Homeodomain-like"/>
    <property type="match status" value="1"/>
</dbReference>
<accession>A0AAW9GU26</accession>
<dbReference type="GO" id="GO:0043565">
    <property type="term" value="F:sequence-specific DNA binding"/>
    <property type="evidence" value="ECO:0007669"/>
    <property type="project" value="InterPro"/>
</dbReference>
<dbReference type="Gene3D" id="1.10.10.60">
    <property type="entry name" value="Homeodomain-like"/>
    <property type="match status" value="1"/>
</dbReference>
<dbReference type="InterPro" id="IPR018060">
    <property type="entry name" value="HTH_AraC"/>
</dbReference>
<evidence type="ECO:0000256" key="2">
    <source>
        <dbReference type="ARBA" id="ARBA00023125"/>
    </source>
</evidence>
<dbReference type="Proteomes" id="UP001274571">
    <property type="component" value="Unassembled WGS sequence"/>
</dbReference>
<dbReference type="Pfam" id="PF12833">
    <property type="entry name" value="HTH_18"/>
    <property type="match status" value="1"/>
</dbReference>
<dbReference type="GO" id="GO:0003700">
    <property type="term" value="F:DNA-binding transcription factor activity"/>
    <property type="evidence" value="ECO:0007669"/>
    <property type="project" value="InterPro"/>
</dbReference>
<dbReference type="EMBL" id="JAXCMD010000015">
    <property type="protein sequence ID" value="MDY0854872.1"/>
    <property type="molecule type" value="Genomic_DNA"/>
</dbReference>
<protein>
    <submittedName>
        <fullName evidence="5">AraC family transcriptional regulator</fullName>
    </submittedName>
</protein>
<dbReference type="InterPro" id="IPR009057">
    <property type="entry name" value="Homeodomain-like_sf"/>
</dbReference>
<evidence type="ECO:0000313" key="6">
    <source>
        <dbReference type="Proteomes" id="UP001274571"/>
    </source>
</evidence>
<name>A0AAW9GU26_BACTU</name>
<feature type="domain" description="HTH araC/xylS-type" evidence="4">
    <location>
        <begin position="10"/>
        <end position="109"/>
    </location>
</feature>
<evidence type="ECO:0000313" key="5">
    <source>
        <dbReference type="EMBL" id="MDY0854872.1"/>
    </source>
</evidence>